<protein>
    <submittedName>
        <fullName evidence="3">MBL fold metallo-hydrolase</fullName>
    </submittedName>
</protein>
<dbReference type="Gene3D" id="3.60.15.10">
    <property type="entry name" value="Ribonuclease Z/Hydroxyacylglutathione hydrolase-like"/>
    <property type="match status" value="1"/>
</dbReference>
<dbReference type="InterPro" id="IPR044528">
    <property type="entry name" value="POD-like_MBL-fold"/>
</dbReference>
<comment type="caution">
    <text evidence="3">The sequence shown here is derived from an EMBL/GenBank/DDBJ whole genome shotgun (WGS) entry which is preliminary data.</text>
</comment>
<dbReference type="InterPro" id="IPR051682">
    <property type="entry name" value="Mito_Persulfide_Diox"/>
</dbReference>
<dbReference type="Proteomes" id="UP001299970">
    <property type="component" value="Unassembled WGS sequence"/>
</dbReference>
<dbReference type="RefSeq" id="WP_241036974.1">
    <property type="nucleotide sequence ID" value="NZ_BAAAJF010000036.1"/>
</dbReference>
<dbReference type="SUPFAM" id="SSF52821">
    <property type="entry name" value="Rhodanese/Cell cycle control phosphatase"/>
    <property type="match status" value="2"/>
</dbReference>
<name>A0ABS9TEH3_9PSEU</name>
<dbReference type="Pfam" id="PF00581">
    <property type="entry name" value="Rhodanese"/>
    <property type="match status" value="1"/>
</dbReference>
<reference evidence="3 4" key="1">
    <citation type="submission" date="2022-03" db="EMBL/GenBank/DDBJ databases">
        <title>Pseudonocardia alaer sp. nov., a novel actinomycete isolated from reed forest soil.</title>
        <authorList>
            <person name="Wang L."/>
        </authorList>
    </citation>
    <scope>NUCLEOTIDE SEQUENCE [LARGE SCALE GENOMIC DNA]</scope>
    <source>
        <strain evidence="3 4">Y-16303</strain>
    </source>
</reference>
<organism evidence="3 4">
    <name type="scientific">Pseudonocardia alaniniphila</name>
    <dbReference type="NCBI Taxonomy" id="75291"/>
    <lineage>
        <taxon>Bacteria</taxon>
        <taxon>Bacillati</taxon>
        <taxon>Actinomycetota</taxon>
        <taxon>Actinomycetes</taxon>
        <taxon>Pseudonocardiales</taxon>
        <taxon>Pseudonocardiaceae</taxon>
        <taxon>Pseudonocardia</taxon>
    </lineage>
</organism>
<dbReference type="SUPFAM" id="SSF56281">
    <property type="entry name" value="Metallo-hydrolase/oxidoreductase"/>
    <property type="match status" value="1"/>
</dbReference>
<gene>
    <name evidence="3" type="ORF">MMF94_14700</name>
</gene>
<keyword evidence="1" id="KW-0479">Metal-binding</keyword>
<dbReference type="PANTHER" id="PTHR43084:SF1">
    <property type="entry name" value="PERSULFIDE DIOXYGENASE ETHE1, MITOCHONDRIAL"/>
    <property type="match status" value="1"/>
</dbReference>
<dbReference type="Gene3D" id="3.40.250.10">
    <property type="entry name" value="Rhodanese-like domain"/>
    <property type="match status" value="2"/>
</dbReference>
<dbReference type="EMBL" id="JAKXMK010000011">
    <property type="protein sequence ID" value="MCH6166935.1"/>
    <property type="molecule type" value="Genomic_DNA"/>
</dbReference>
<evidence type="ECO:0000313" key="4">
    <source>
        <dbReference type="Proteomes" id="UP001299970"/>
    </source>
</evidence>
<dbReference type="PROSITE" id="PS50206">
    <property type="entry name" value="RHODANESE_3"/>
    <property type="match status" value="1"/>
</dbReference>
<dbReference type="InterPro" id="IPR036866">
    <property type="entry name" value="RibonucZ/Hydroxyglut_hydro"/>
</dbReference>
<evidence type="ECO:0000256" key="1">
    <source>
        <dbReference type="ARBA" id="ARBA00022723"/>
    </source>
</evidence>
<dbReference type="CDD" id="cd00158">
    <property type="entry name" value="RHOD"/>
    <property type="match status" value="1"/>
</dbReference>
<accession>A0ABS9TEH3</accession>
<feature type="domain" description="Rhodanese" evidence="2">
    <location>
        <begin position="367"/>
        <end position="453"/>
    </location>
</feature>
<dbReference type="InterPro" id="IPR001279">
    <property type="entry name" value="Metallo-B-lactamas"/>
</dbReference>
<sequence length="466" mass="50393">MSLTVDVVETSELGDRSYIAHDGQSAIVVDPQRDLDRVERVLADRGLKCEAVLETHIHNDYVTGGLELSRRTGARYVVAAADHVEFDRHPAHDGEEFQVGGMRIRVIATPGHTDTHLSYRVDDGTGPAALFTGGSLLYGSVGRTDLVDAARTEELTHAQYRSAHRLAELSADADAVYPTHGFGSFCSSGSATGGSGSTIGLERIRNDALTEDDEDRFVERLIAGLTAFPSYYAHMGARNRQGPGPADLSPVRPVDPAELRSRIEAGEWVVDLRRRTAYSAAHIAGSIGIELGQQFATYLGWLIPWGTPLTLVGESAEQITDAQRQLVRIGIDRPDGSAIGTPESLARPDQIRAYPRETFDQLDAVRNDTNVAVLDVRRDDERASGSIPGSTHIPMHSLLTRLDELPDGQLWVHCASGFRASIAASLLDRLGRDVVLVDDDYSHAVELGLTTATTHLPAGRPARAAS</sequence>
<dbReference type="SMART" id="SM00849">
    <property type="entry name" value="Lactamase_B"/>
    <property type="match status" value="1"/>
</dbReference>
<evidence type="ECO:0000313" key="3">
    <source>
        <dbReference type="EMBL" id="MCH6166935.1"/>
    </source>
</evidence>
<dbReference type="SMART" id="SM00450">
    <property type="entry name" value="RHOD"/>
    <property type="match status" value="1"/>
</dbReference>
<proteinExistence type="predicted"/>
<dbReference type="CDD" id="cd07724">
    <property type="entry name" value="POD-like_MBL-fold"/>
    <property type="match status" value="1"/>
</dbReference>
<keyword evidence="4" id="KW-1185">Reference proteome</keyword>
<dbReference type="PANTHER" id="PTHR43084">
    <property type="entry name" value="PERSULFIDE DIOXYGENASE ETHE1"/>
    <property type="match status" value="1"/>
</dbReference>
<dbReference type="Pfam" id="PF00753">
    <property type="entry name" value="Lactamase_B"/>
    <property type="match status" value="1"/>
</dbReference>
<evidence type="ECO:0000259" key="2">
    <source>
        <dbReference type="PROSITE" id="PS50206"/>
    </source>
</evidence>
<dbReference type="InterPro" id="IPR001763">
    <property type="entry name" value="Rhodanese-like_dom"/>
</dbReference>
<dbReference type="InterPro" id="IPR036873">
    <property type="entry name" value="Rhodanese-like_dom_sf"/>
</dbReference>